<dbReference type="InterPro" id="IPR010982">
    <property type="entry name" value="Lambda_DNA-bd_dom_sf"/>
</dbReference>
<dbReference type="GO" id="GO:0003677">
    <property type="term" value="F:DNA binding"/>
    <property type="evidence" value="ECO:0007669"/>
    <property type="project" value="InterPro"/>
</dbReference>
<evidence type="ECO:0000259" key="1">
    <source>
        <dbReference type="PROSITE" id="PS50943"/>
    </source>
</evidence>
<dbReference type="OrthoDB" id="407979at2"/>
<dbReference type="Pfam" id="PF13560">
    <property type="entry name" value="HTH_31"/>
    <property type="match status" value="1"/>
</dbReference>
<evidence type="ECO:0000313" key="3">
    <source>
        <dbReference type="Proteomes" id="UP000194003"/>
    </source>
</evidence>
<dbReference type="EMBL" id="LVJN01000016">
    <property type="protein sequence ID" value="OSM06196.1"/>
    <property type="molecule type" value="Genomic_DNA"/>
</dbReference>
<dbReference type="SUPFAM" id="SSF47413">
    <property type="entry name" value="lambda repressor-like DNA-binding domains"/>
    <property type="match status" value="1"/>
</dbReference>
<sequence>MARDEEYFPAEVVNRIVDGENPIRVYCAYRGLTLEQLAEQCGLSKADLSQLETG</sequence>
<feature type="domain" description="HTH cro/C1-type" evidence="1">
    <location>
        <begin position="23"/>
        <end position="54"/>
    </location>
</feature>
<name>A0A1Y2K7A1_9PROT</name>
<dbReference type="CDD" id="cd00093">
    <property type="entry name" value="HTH_XRE"/>
    <property type="match status" value="1"/>
</dbReference>
<keyword evidence="3" id="KW-1185">Reference proteome</keyword>
<proteinExistence type="predicted"/>
<dbReference type="RefSeq" id="WP_143814677.1">
    <property type="nucleotide sequence ID" value="NZ_LVJN01000016.1"/>
</dbReference>
<dbReference type="Gene3D" id="1.10.260.40">
    <property type="entry name" value="lambda repressor-like DNA-binding domains"/>
    <property type="match status" value="1"/>
</dbReference>
<dbReference type="PROSITE" id="PS50943">
    <property type="entry name" value="HTH_CROC1"/>
    <property type="match status" value="1"/>
</dbReference>
<comment type="caution">
    <text evidence="2">The sequence shown here is derived from an EMBL/GenBank/DDBJ whole genome shotgun (WGS) entry which is preliminary data.</text>
</comment>
<dbReference type="STRING" id="1434232.MAIT1_01174"/>
<evidence type="ECO:0000313" key="2">
    <source>
        <dbReference type="EMBL" id="OSM06196.1"/>
    </source>
</evidence>
<dbReference type="InterPro" id="IPR001387">
    <property type="entry name" value="Cro/C1-type_HTH"/>
</dbReference>
<reference evidence="2 3" key="1">
    <citation type="journal article" date="2016" name="BMC Genomics">
        <title>Combined genomic and structural analyses of a cultured magnetotactic bacterium reveals its niche adaptation to a dynamic environment.</title>
        <authorList>
            <person name="Araujo A.C."/>
            <person name="Morillo V."/>
            <person name="Cypriano J."/>
            <person name="Teixeira L.C."/>
            <person name="Leao P."/>
            <person name="Lyra S."/>
            <person name="Almeida L.G."/>
            <person name="Bazylinski D.A."/>
            <person name="Vasconcellos A.T."/>
            <person name="Abreu F."/>
            <person name="Lins U."/>
        </authorList>
    </citation>
    <scope>NUCLEOTIDE SEQUENCE [LARGE SCALE GENOMIC DNA]</scope>
    <source>
        <strain evidence="2 3">IT-1</strain>
    </source>
</reference>
<protein>
    <submittedName>
        <fullName evidence="2">Putative Phage-related transcriptional regulator</fullName>
    </submittedName>
</protein>
<organism evidence="2 3">
    <name type="scientific">Magnetofaba australis IT-1</name>
    <dbReference type="NCBI Taxonomy" id="1434232"/>
    <lineage>
        <taxon>Bacteria</taxon>
        <taxon>Pseudomonadati</taxon>
        <taxon>Pseudomonadota</taxon>
        <taxon>Magnetococcia</taxon>
        <taxon>Magnetococcales</taxon>
        <taxon>Magnetococcaceae</taxon>
        <taxon>Magnetofaba</taxon>
    </lineage>
</organism>
<dbReference type="Proteomes" id="UP000194003">
    <property type="component" value="Unassembled WGS sequence"/>
</dbReference>
<dbReference type="AlphaFoldDB" id="A0A1Y2K7A1"/>
<gene>
    <name evidence="2" type="ORF">MAIT1_01174</name>
</gene>
<accession>A0A1Y2K7A1</accession>